<feature type="transmembrane region" description="Helical" evidence="16">
    <location>
        <begin position="284"/>
        <end position="305"/>
    </location>
</feature>
<geneLocation type="mitochondrion" evidence="19"/>
<feature type="domain" description="NADH:quinone oxidoreductase/Mrp antiporter transmembrane" evidence="17">
    <location>
        <begin position="115"/>
        <end position="400"/>
    </location>
</feature>
<feature type="transmembrane region" description="Helical" evidence="16">
    <location>
        <begin position="393"/>
        <end position="413"/>
    </location>
</feature>
<gene>
    <name evidence="19" type="primary">ND4</name>
</gene>
<keyword evidence="12 16" id="KW-0830">Ubiquinone</keyword>
<comment type="catalytic activity">
    <reaction evidence="15 16">
        <text>a ubiquinone + NADH + 5 H(+)(in) = a ubiquinol + NAD(+) + 4 H(+)(out)</text>
        <dbReference type="Rhea" id="RHEA:29091"/>
        <dbReference type="Rhea" id="RHEA-COMP:9565"/>
        <dbReference type="Rhea" id="RHEA-COMP:9566"/>
        <dbReference type="ChEBI" id="CHEBI:15378"/>
        <dbReference type="ChEBI" id="CHEBI:16389"/>
        <dbReference type="ChEBI" id="CHEBI:17976"/>
        <dbReference type="ChEBI" id="CHEBI:57540"/>
        <dbReference type="ChEBI" id="CHEBI:57945"/>
        <dbReference type="EC" id="7.1.1.2"/>
    </reaction>
</comment>
<evidence type="ECO:0000313" key="19">
    <source>
        <dbReference type="EMBL" id="BAX30187.1"/>
    </source>
</evidence>
<feature type="transmembrane region" description="Helical" evidence="16">
    <location>
        <begin position="194"/>
        <end position="216"/>
    </location>
</feature>
<accession>A0A2Z5RG90</accession>
<protein>
    <recommendedName>
        <fullName evidence="4 16">NADH-ubiquinone oxidoreductase chain 4</fullName>
        <ecNumber evidence="3 16">7.1.1.2</ecNumber>
    </recommendedName>
</protein>
<keyword evidence="5 16" id="KW-0813">Transport</keyword>
<feature type="transmembrane region" description="Helical" evidence="16">
    <location>
        <begin position="434"/>
        <end position="457"/>
    </location>
</feature>
<feature type="transmembrane region" description="Helical" evidence="16">
    <location>
        <begin position="223"/>
        <end position="244"/>
    </location>
</feature>
<feature type="domain" description="NADH:ubiquinone oxidoreductase chain 4 N-terminal" evidence="18">
    <location>
        <begin position="1"/>
        <end position="112"/>
    </location>
</feature>
<feature type="transmembrane region" description="Helical" evidence="16">
    <location>
        <begin position="152"/>
        <end position="174"/>
    </location>
</feature>
<dbReference type="GO" id="GO:0008137">
    <property type="term" value="F:NADH dehydrogenase (ubiquinone) activity"/>
    <property type="evidence" value="ECO:0007669"/>
    <property type="project" value="UniProtKB-UniRule"/>
</dbReference>
<evidence type="ECO:0000256" key="14">
    <source>
        <dbReference type="ARBA" id="ARBA00023136"/>
    </source>
</evidence>
<feature type="transmembrane region" description="Helical" evidence="16">
    <location>
        <begin position="64"/>
        <end position="82"/>
    </location>
</feature>
<proteinExistence type="inferred from homology"/>
<keyword evidence="9 16" id="KW-0249">Electron transport</keyword>
<keyword evidence="13 16" id="KW-0496">Mitochondrion</keyword>
<dbReference type="PANTHER" id="PTHR43507">
    <property type="entry name" value="NADH-UBIQUINONE OXIDOREDUCTASE CHAIN 4"/>
    <property type="match status" value="1"/>
</dbReference>
<evidence type="ECO:0000256" key="4">
    <source>
        <dbReference type="ARBA" id="ARBA00021006"/>
    </source>
</evidence>
<comment type="subcellular location">
    <subcellularLocation>
        <location evidence="1 16">Mitochondrion membrane</location>
        <topology evidence="1 16">Multi-pass membrane protein</topology>
    </subcellularLocation>
</comment>
<dbReference type="EMBL" id="AP017471">
    <property type="protein sequence ID" value="BAX30187.1"/>
    <property type="molecule type" value="Genomic_DNA"/>
</dbReference>
<name>A0A2Z5RG90_9VERT</name>
<dbReference type="Pfam" id="PF00361">
    <property type="entry name" value="Proton_antipo_M"/>
    <property type="match status" value="1"/>
</dbReference>
<evidence type="ECO:0000259" key="17">
    <source>
        <dbReference type="Pfam" id="PF00361"/>
    </source>
</evidence>
<evidence type="ECO:0000256" key="3">
    <source>
        <dbReference type="ARBA" id="ARBA00012944"/>
    </source>
</evidence>
<dbReference type="GO" id="GO:0003954">
    <property type="term" value="F:NADH dehydrogenase activity"/>
    <property type="evidence" value="ECO:0007669"/>
    <property type="project" value="TreeGrafter"/>
</dbReference>
<evidence type="ECO:0000256" key="1">
    <source>
        <dbReference type="ARBA" id="ARBA00004225"/>
    </source>
</evidence>
<organism evidence="19">
    <name type="scientific">Eptatretus atami</name>
    <dbReference type="NCBI Taxonomy" id="50612"/>
    <lineage>
        <taxon>Eukaryota</taxon>
        <taxon>Metazoa</taxon>
        <taxon>Chordata</taxon>
        <taxon>Craniata</taxon>
        <taxon>Vertebrata</taxon>
        <taxon>Cyclostomata</taxon>
        <taxon>Myxini</taxon>
        <taxon>Myxiniformes</taxon>
        <taxon>Myxinidae</taxon>
        <taxon>Eptatretinae</taxon>
        <taxon>Eptatretus</taxon>
    </lineage>
</organism>
<evidence type="ECO:0000259" key="18">
    <source>
        <dbReference type="Pfam" id="PF01059"/>
    </source>
</evidence>
<feature type="transmembrane region" description="Helical" evidence="16">
    <location>
        <begin position="256"/>
        <end position="277"/>
    </location>
</feature>
<evidence type="ECO:0000256" key="15">
    <source>
        <dbReference type="ARBA" id="ARBA00049551"/>
    </source>
</evidence>
<evidence type="ECO:0000256" key="13">
    <source>
        <dbReference type="ARBA" id="ARBA00023128"/>
    </source>
</evidence>
<dbReference type="Pfam" id="PF01059">
    <property type="entry name" value="Oxidored_q5_N"/>
    <property type="match status" value="1"/>
</dbReference>
<evidence type="ECO:0000256" key="10">
    <source>
        <dbReference type="ARBA" id="ARBA00022989"/>
    </source>
</evidence>
<evidence type="ECO:0000256" key="8">
    <source>
        <dbReference type="ARBA" id="ARBA00022967"/>
    </source>
</evidence>
<sequence>MLKMILTLLSIIPMTICLKKKFFWTFFTSSSFIMPLLFFFLTPMSFNSSFLMHSQNKMFGFDSISSPLVFLSLWILPLMALASQHHMKKEPLSYQLLYTMFLIIMQTFLILTFLSTNLLNFYIMFESSLIPILLIIFRWGSQKERINAGIYLLFYTLIGSFPLLASLLFLSNSLSTLYIPILMMKSSETFNNPILWLGCFSALLIKTPLYGFHLWLPKAHVEATIAGSMTLAALMLKLGGYGMIRLSLIPFFYSPNLSLILISIALWGAIMTSLICLRQTDLKALIAYSSVSHMGLMTASIMTFSSWGLSGALMMMIAHGLSSSALFFLANSNYEKTNTRTIIIFRHTQVILPLTSFWWLLIILTNIAMPPSINFISEITIMSSLFLWSPLTFPFLALIMIVTTTYSMSMFMLTHGKLSKMTKLISPFSTREHLTLFLHLFPMIAIMLNPTFIINIIC</sequence>
<evidence type="ECO:0000256" key="6">
    <source>
        <dbReference type="ARBA" id="ARBA00022660"/>
    </source>
</evidence>
<dbReference type="PANTHER" id="PTHR43507:SF20">
    <property type="entry name" value="NADH-UBIQUINONE OXIDOREDUCTASE CHAIN 4"/>
    <property type="match status" value="1"/>
</dbReference>
<keyword evidence="6 16" id="KW-0679">Respiratory chain</keyword>
<keyword evidence="11 16" id="KW-0520">NAD</keyword>
<dbReference type="GO" id="GO:0048039">
    <property type="term" value="F:ubiquinone binding"/>
    <property type="evidence" value="ECO:0007669"/>
    <property type="project" value="TreeGrafter"/>
</dbReference>
<reference evidence="19" key="1">
    <citation type="journal article" date="2017" name="Mol. Phylogenet. Evol.">
        <title>Evolution of the RH gene family in vertebrates revealed by brown hagfish (Eptatretus atami) genome sequences.</title>
        <authorList>
            <person name="Suzuki A."/>
            <person name="Komata H."/>
            <person name="Iwashita S."/>
            <person name="Seto S."/>
            <person name="Ikeya H."/>
            <person name="Tabata M."/>
            <person name="Kitano T."/>
        </authorList>
    </citation>
    <scope>NUCLEOTIDE SEQUENCE</scope>
    <source>
        <strain evidence="19">KN1</strain>
    </source>
</reference>
<feature type="transmembrane region" description="Helical" evidence="16">
    <location>
        <begin position="350"/>
        <end position="373"/>
    </location>
</feature>
<evidence type="ECO:0000256" key="2">
    <source>
        <dbReference type="ARBA" id="ARBA00009025"/>
    </source>
</evidence>
<evidence type="ECO:0000256" key="9">
    <source>
        <dbReference type="ARBA" id="ARBA00022982"/>
    </source>
</evidence>
<dbReference type="InterPro" id="IPR003918">
    <property type="entry name" value="NADH_UbQ_OxRdtase"/>
</dbReference>
<dbReference type="EC" id="7.1.1.2" evidence="3 16"/>
<feature type="transmembrane region" description="Helical" evidence="16">
    <location>
        <begin position="121"/>
        <end position="140"/>
    </location>
</feature>
<keyword evidence="14 16" id="KW-0472">Membrane</keyword>
<dbReference type="GO" id="GO:0015990">
    <property type="term" value="P:electron transport coupled proton transport"/>
    <property type="evidence" value="ECO:0007669"/>
    <property type="project" value="TreeGrafter"/>
</dbReference>
<keyword evidence="8" id="KW-1278">Translocase</keyword>
<dbReference type="PRINTS" id="PR01437">
    <property type="entry name" value="NUOXDRDTASE4"/>
</dbReference>
<evidence type="ECO:0000256" key="5">
    <source>
        <dbReference type="ARBA" id="ARBA00022448"/>
    </source>
</evidence>
<feature type="transmembrane region" description="Helical" evidence="16">
    <location>
        <begin position="94"/>
        <end position="115"/>
    </location>
</feature>
<dbReference type="InterPro" id="IPR001750">
    <property type="entry name" value="ND/Mrp_TM"/>
</dbReference>
<keyword evidence="10 16" id="KW-1133">Transmembrane helix</keyword>
<keyword evidence="7 16" id="KW-0812">Transmembrane</keyword>
<dbReference type="GO" id="GO:0042773">
    <property type="term" value="P:ATP synthesis coupled electron transport"/>
    <property type="evidence" value="ECO:0007669"/>
    <property type="project" value="InterPro"/>
</dbReference>
<comment type="function">
    <text evidence="16">Core subunit of the mitochondrial membrane respiratory chain NADH dehydrogenase (Complex I) which catalyzes electron transfer from NADH through the respiratory chain, using ubiquinone as an electron acceptor. Essential for the catalytic activity and assembly of complex I.</text>
</comment>
<dbReference type="GO" id="GO:0031966">
    <property type="term" value="C:mitochondrial membrane"/>
    <property type="evidence" value="ECO:0007669"/>
    <property type="project" value="UniProtKB-SubCell"/>
</dbReference>
<evidence type="ECO:0000256" key="7">
    <source>
        <dbReference type="ARBA" id="ARBA00022692"/>
    </source>
</evidence>
<evidence type="ECO:0000256" key="12">
    <source>
        <dbReference type="ARBA" id="ARBA00023075"/>
    </source>
</evidence>
<comment type="similarity">
    <text evidence="2 16">Belongs to the complex I subunit 4 family.</text>
</comment>
<dbReference type="AlphaFoldDB" id="A0A2Z5RG90"/>
<feature type="transmembrane region" description="Helical" evidence="16">
    <location>
        <begin position="311"/>
        <end position="330"/>
    </location>
</feature>
<evidence type="ECO:0000256" key="16">
    <source>
        <dbReference type="RuleBase" id="RU003297"/>
    </source>
</evidence>
<evidence type="ECO:0000256" key="11">
    <source>
        <dbReference type="ARBA" id="ARBA00023027"/>
    </source>
</evidence>
<feature type="transmembrane region" description="Helical" evidence="16">
    <location>
        <begin position="21"/>
        <end position="44"/>
    </location>
</feature>
<dbReference type="InterPro" id="IPR000260">
    <property type="entry name" value="NADH4_N"/>
</dbReference>